<evidence type="ECO:0000256" key="7">
    <source>
        <dbReference type="SAM" id="MobiDB-lite"/>
    </source>
</evidence>
<evidence type="ECO:0000259" key="8">
    <source>
        <dbReference type="SMART" id="SM00835"/>
    </source>
</evidence>
<feature type="region of interest" description="Disordered" evidence="7">
    <location>
        <begin position="221"/>
        <end position="240"/>
    </location>
</feature>
<dbReference type="Gene3D" id="3.10.450.240">
    <property type="match status" value="1"/>
</dbReference>
<feature type="compositionally biased region" description="Basic and acidic residues" evidence="7">
    <location>
        <begin position="150"/>
        <end position="160"/>
    </location>
</feature>
<comment type="similarity">
    <text evidence="1 5">Belongs to the 11S seed storage protein (globulins) family.</text>
</comment>
<dbReference type="Pfam" id="PF00190">
    <property type="entry name" value="Cupin_1"/>
    <property type="match status" value="2"/>
</dbReference>
<evidence type="ECO:0000256" key="1">
    <source>
        <dbReference type="ARBA" id="ARBA00007178"/>
    </source>
</evidence>
<evidence type="ECO:0000256" key="2">
    <source>
        <dbReference type="ARBA" id="ARBA00022761"/>
    </source>
</evidence>
<evidence type="ECO:0000256" key="4">
    <source>
        <dbReference type="ARBA" id="ARBA00023157"/>
    </source>
</evidence>
<evidence type="ECO:0000313" key="10">
    <source>
        <dbReference type="EMBL" id="KAG5567417.1"/>
    </source>
</evidence>
<dbReference type="InterPro" id="IPR014710">
    <property type="entry name" value="RmlC-like_jellyroll"/>
</dbReference>
<comment type="subunit">
    <text evidence="5">Hexamer; each subunit is composed of an acidic and a basic chain derived from a single precursor and linked by a disulfide bond.</text>
</comment>
<dbReference type="InterPro" id="IPR007379">
    <property type="entry name" value="Tim44-like_dom"/>
</dbReference>
<protein>
    <submittedName>
        <fullName evidence="10">Uncharacterized protein</fullName>
    </submittedName>
</protein>
<dbReference type="Pfam" id="PF04280">
    <property type="entry name" value="Tim44"/>
    <property type="match status" value="1"/>
</dbReference>
<keyword evidence="5" id="KW-0732">Signal</keyword>
<feature type="region of interest" description="Disordered" evidence="7">
    <location>
        <begin position="139"/>
        <end position="160"/>
    </location>
</feature>
<dbReference type="PANTHER" id="PTHR31189:SF48">
    <property type="entry name" value="LEGUMIN B"/>
    <property type="match status" value="1"/>
</dbReference>
<comment type="caution">
    <text evidence="10">The sequence shown here is derived from an EMBL/GenBank/DDBJ whole genome shotgun (WGS) entry which is preliminary data.</text>
</comment>
<keyword evidence="2 5" id="KW-0758">Storage protein</keyword>
<dbReference type="SUPFAM" id="SSF51182">
    <property type="entry name" value="RmlC-like cupins"/>
    <property type="match status" value="1"/>
</dbReference>
<dbReference type="InterPro" id="IPR011051">
    <property type="entry name" value="RmlC_Cupin_sf"/>
</dbReference>
<keyword evidence="4 5" id="KW-1015">Disulfide bond</keyword>
<dbReference type="GO" id="GO:0045735">
    <property type="term" value="F:nutrient reservoir activity"/>
    <property type="evidence" value="ECO:0007669"/>
    <property type="project" value="UniProtKB-KW"/>
</dbReference>
<feature type="compositionally biased region" description="Basic and acidic residues" evidence="7">
    <location>
        <begin position="605"/>
        <end position="616"/>
    </location>
</feature>
<dbReference type="PANTHER" id="PTHR31189">
    <property type="entry name" value="OS03G0336100 PROTEIN-RELATED"/>
    <property type="match status" value="1"/>
</dbReference>
<evidence type="ECO:0000256" key="6">
    <source>
        <dbReference type="SAM" id="Coils"/>
    </source>
</evidence>
<sequence>MAKSSLLSGFFCFLFLFHCSVAYSGRQKQEQHGQRQQGECQLNNLNAQEPQHRIQAEAGVTEFWDYNDDQFQCAGVAACRHIIQPRGLFLPTYTNAPHLIYISNVVVATFVTIELSSSWPCIYTGRGFQGVMMSGCPETFQSSQQSEGGGGRREGAGQRFRDQHQKIRHFREGDVIAIPAGVAHWCYNDGDSELVFVTVEDLGNNQNQLDNNPRKFFLAGNPQQQGQGQQQQQREFHRREGREEHNFGNVFSGFDTEVLAEAFGVDRETARKLQGQDDNRGHIIRVEGDLQVLRPPRSREEQEQQERGSEYRANGLEETICSARLHENINDPSRADIFNPRAGRLTTVNGFNLPILNFLRLSAERGVLYRAGNEGFDWVAFNTHENAMFSTLAGRTSALRAMPVDVLANAYQISRDEARRLKLSREETVLMESRFWSSRKEPWPRMVPQGSTVSKVFGSRAFERYRYDLTLLEAAARNDDGDNAFAGLVKQSTAALLNSYARDGFPYTAWEVKTLLIQGFEFKYENKIASGKWVLGNQEFQQSVKDLKEKAEELKGVTEDLKVRTKQTTEKLYKQVDGVWTEAESTAKKVSANLKEKISAATEEAKDTFRSGKQESSEFNATAAEDGAGVKSGSKAESEDNNQQQPGTSDAADTFFRKFKSSVSSVSPKVSLAFQKLKEAKPMDLAKKGYDVVKDELSSNPSKRKHLEYAVSTGERSSRTDVAVVASKQSRLSKMWEAFKEKAKKKMQGHPISKRVSVYSEPMVTKGQEFVEDIRDRWETTDNPVVHKIQGATETVFGETATAVSLKEIRRRDPSFSLQDLVAEVQEVVRPVLNAYYKRDFEVLKKYCSTEVIERCTAEKKAFETQGIFFENKRGATIVYATHIFDGLETMDLADIQDGELKRTEKLSELGELKNSANLLSVVEPWLRSETKQEKKKPANPSAIIQKSSPFQFVSF</sequence>
<reference evidence="10" key="1">
    <citation type="submission" date="2020-08" db="EMBL/GenBank/DDBJ databases">
        <title>Plant Genome Project.</title>
        <authorList>
            <person name="Zhang R.-G."/>
        </authorList>
    </citation>
    <scope>NUCLEOTIDE SEQUENCE</scope>
    <source>
        <strain evidence="10">WSP0</strain>
        <tissue evidence="10">Leaf</tissue>
    </source>
</reference>
<dbReference type="AlphaFoldDB" id="A0AAV6LTI8"/>
<dbReference type="InterPro" id="IPR022379">
    <property type="entry name" value="11S_seedstore_CS"/>
</dbReference>
<comment type="function">
    <text evidence="5">Seed storage protein.</text>
</comment>
<dbReference type="InterPro" id="IPR006045">
    <property type="entry name" value="Cupin_1"/>
</dbReference>
<dbReference type="Proteomes" id="UP000823749">
    <property type="component" value="Chromosome 1"/>
</dbReference>
<dbReference type="PROSITE" id="PS00305">
    <property type="entry name" value="11S_SEED_STORAGE"/>
    <property type="match status" value="1"/>
</dbReference>
<keyword evidence="6" id="KW-0175">Coiled coil</keyword>
<dbReference type="EMBL" id="JACTNZ010000001">
    <property type="protein sequence ID" value="KAG5567417.1"/>
    <property type="molecule type" value="Genomic_DNA"/>
</dbReference>
<dbReference type="Gene3D" id="2.60.120.10">
    <property type="entry name" value="Jelly Rolls"/>
    <property type="match status" value="3"/>
</dbReference>
<dbReference type="InterPro" id="IPR032710">
    <property type="entry name" value="NTF2-like_dom_sf"/>
</dbReference>
<dbReference type="PRINTS" id="PR00439">
    <property type="entry name" value="11SGLOBULIN"/>
</dbReference>
<proteinExistence type="inferred from homology"/>
<name>A0AAV6LTI8_9ERIC</name>
<feature type="chain" id="PRO_5043098145" evidence="5">
    <location>
        <begin position="23"/>
        <end position="956"/>
    </location>
</feature>
<feature type="region of interest" description="Disordered" evidence="7">
    <location>
        <begin position="605"/>
        <end position="650"/>
    </location>
</feature>
<dbReference type="SUPFAM" id="SSF54427">
    <property type="entry name" value="NTF2-like"/>
    <property type="match status" value="1"/>
</dbReference>
<keyword evidence="11" id="KW-1185">Reference proteome</keyword>
<feature type="domain" description="Tim44-like" evidence="9">
    <location>
        <begin position="802"/>
        <end position="933"/>
    </location>
</feature>
<evidence type="ECO:0000313" key="11">
    <source>
        <dbReference type="Proteomes" id="UP000823749"/>
    </source>
</evidence>
<dbReference type="SMART" id="SM00978">
    <property type="entry name" value="Tim44"/>
    <property type="match status" value="1"/>
</dbReference>
<feature type="signal peptide" evidence="5">
    <location>
        <begin position="1"/>
        <end position="22"/>
    </location>
</feature>
<dbReference type="InterPro" id="IPR006044">
    <property type="entry name" value="11S_seedstore_pln"/>
</dbReference>
<gene>
    <name evidence="10" type="ORF">RHGRI_002835</name>
</gene>
<dbReference type="CDD" id="cd02242">
    <property type="entry name" value="cupin_11S_legumin_N"/>
    <property type="match status" value="1"/>
</dbReference>
<dbReference type="InterPro" id="IPR050253">
    <property type="entry name" value="Seed_Storage-Functional"/>
</dbReference>
<feature type="coiled-coil region" evidence="6">
    <location>
        <begin position="537"/>
        <end position="564"/>
    </location>
</feature>
<keyword evidence="3 5" id="KW-0708">Seed storage protein</keyword>
<feature type="compositionally biased region" description="Low complexity" evidence="7">
    <location>
        <begin position="223"/>
        <end position="233"/>
    </location>
</feature>
<evidence type="ECO:0000259" key="9">
    <source>
        <dbReference type="SMART" id="SM00978"/>
    </source>
</evidence>
<dbReference type="SMART" id="SM00835">
    <property type="entry name" value="Cupin_1"/>
    <property type="match status" value="2"/>
</dbReference>
<evidence type="ECO:0000256" key="5">
    <source>
        <dbReference type="RuleBase" id="RU003681"/>
    </source>
</evidence>
<organism evidence="10 11">
    <name type="scientific">Rhododendron griersonianum</name>
    <dbReference type="NCBI Taxonomy" id="479676"/>
    <lineage>
        <taxon>Eukaryota</taxon>
        <taxon>Viridiplantae</taxon>
        <taxon>Streptophyta</taxon>
        <taxon>Embryophyta</taxon>
        <taxon>Tracheophyta</taxon>
        <taxon>Spermatophyta</taxon>
        <taxon>Magnoliopsida</taxon>
        <taxon>eudicotyledons</taxon>
        <taxon>Gunneridae</taxon>
        <taxon>Pentapetalae</taxon>
        <taxon>asterids</taxon>
        <taxon>Ericales</taxon>
        <taxon>Ericaceae</taxon>
        <taxon>Ericoideae</taxon>
        <taxon>Rhodoreae</taxon>
        <taxon>Rhododendron</taxon>
    </lineage>
</organism>
<evidence type="ECO:0000256" key="3">
    <source>
        <dbReference type="ARBA" id="ARBA00023129"/>
    </source>
</evidence>
<accession>A0AAV6LTI8</accession>
<feature type="domain" description="Cupin type-1" evidence="8">
    <location>
        <begin position="327"/>
        <end position="419"/>
    </location>
</feature>
<feature type="domain" description="Cupin type-1" evidence="8">
    <location>
        <begin position="45"/>
        <end position="271"/>
    </location>
</feature>